<keyword evidence="3" id="KW-1185">Reference proteome</keyword>
<dbReference type="GeneID" id="131801223"/>
<evidence type="ECO:0000256" key="1">
    <source>
        <dbReference type="SAM" id="MobiDB-lite"/>
    </source>
</evidence>
<name>A0A1I8NIW7_MUSDO</name>
<dbReference type="VEuPathDB" id="VectorBase:MDOA015894"/>
<evidence type="ECO:0000313" key="3">
    <source>
        <dbReference type="Proteomes" id="UP001652621"/>
    </source>
</evidence>
<gene>
    <name evidence="4" type="primary">LOC131801223</name>
</gene>
<dbReference type="VEuPathDB" id="VectorBase:MDOMA2_007498"/>
<evidence type="ECO:0000313" key="4">
    <source>
        <dbReference type="RefSeq" id="XP_058975518.1"/>
    </source>
</evidence>
<dbReference type="STRING" id="7370.A0A1I8NIW7"/>
<dbReference type="AlphaFoldDB" id="A0A1I8NIW7"/>
<reference evidence="4" key="2">
    <citation type="submission" date="2025-05" db="UniProtKB">
        <authorList>
            <consortium name="RefSeq"/>
        </authorList>
    </citation>
    <scope>IDENTIFICATION</scope>
    <source>
        <strain evidence="4">Aabys</strain>
        <tissue evidence="4">Whole body</tissue>
    </source>
</reference>
<protein>
    <submittedName>
        <fullName evidence="4">Uncharacterized protein LOC131801223</fullName>
    </submittedName>
</protein>
<feature type="compositionally biased region" description="Low complexity" evidence="1">
    <location>
        <begin position="1"/>
        <end position="17"/>
    </location>
</feature>
<proteinExistence type="predicted"/>
<dbReference type="RefSeq" id="XP_058975518.1">
    <property type="nucleotide sequence ID" value="XM_059119535.1"/>
</dbReference>
<accession>A0A1I8NIW7</accession>
<reference evidence="2" key="1">
    <citation type="submission" date="2020-05" db="UniProtKB">
        <authorList>
            <consortium name="EnsemblMetazoa"/>
        </authorList>
    </citation>
    <scope>IDENTIFICATION</scope>
    <source>
        <strain evidence="2">Aabys</strain>
    </source>
</reference>
<organism evidence="2">
    <name type="scientific">Musca domestica</name>
    <name type="common">House fly</name>
    <dbReference type="NCBI Taxonomy" id="7370"/>
    <lineage>
        <taxon>Eukaryota</taxon>
        <taxon>Metazoa</taxon>
        <taxon>Ecdysozoa</taxon>
        <taxon>Arthropoda</taxon>
        <taxon>Hexapoda</taxon>
        <taxon>Insecta</taxon>
        <taxon>Pterygota</taxon>
        <taxon>Neoptera</taxon>
        <taxon>Endopterygota</taxon>
        <taxon>Diptera</taxon>
        <taxon>Brachycera</taxon>
        <taxon>Muscomorpha</taxon>
        <taxon>Muscoidea</taxon>
        <taxon>Muscidae</taxon>
        <taxon>Musca</taxon>
    </lineage>
</organism>
<evidence type="ECO:0000313" key="2">
    <source>
        <dbReference type="EnsemblMetazoa" id="MDOA015894-PA"/>
    </source>
</evidence>
<dbReference type="EnsemblMetazoa" id="MDOA015894-RA">
    <property type="protein sequence ID" value="MDOA015894-PA"/>
    <property type="gene ID" value="MDOA015894"/>
</dbReference>
<sequence>MSSADPSSISDDIPSSSTNNESQKSGDLKNDKTFSRYRSLIVVECGLKIATNEATLKRLQNLRRELNYINETDWMYEPVDKKIP</sequence>
<dbReference type="Proteomes" id="UP001652621">
    <property type="component" value="Unplaced"/>
</dbReference>
<feature type="region of interest" description="Disordered" evidence="1">
    <location>
        <begin position="1"/>
        <end position="30"/>
    </location>
</feature>